<evidence type="ECO:0000313" key="2">
    <source>
        <dbReference type="EMBL" id="PON75751.1"/>
    </source>
</evidence>
<dbReference type="AlphaFoldDB" id="A0A2P5DR43"/>
<dbReference type="Proteomes" id="UP000237105">
    <property type="component" value="Unassembled WGS sequence"/>
</dbReference>
<accession>A0A2P5DR43</accession>
<gene>
    <name evidence="2" type="ORF">PanWU01x14_040110</name>
</gene>
<sequence>MARSVQETLGLGQWQVREIEDGHIPTRSYKPGGKALISSTKRSWVRATTTVLVRDLWALSNESGSHNPGALATADPRRATPPHLDNAHCLAELTAEALRLPECRVIEGGSEAPPLPSLTVENSGDEKSRDWWHSNPLVVGFLQCERVTYRPELVQEITEKVNKIRERLKVIQSHQKNYASTSRCEVEFDIGDRVFLKVTPMRGVIRFGVKGKLAREPALVGPRRTPPPYPNNAYRPAELTAEDPRPPECRVAEGESEALPLPSLTVENSGDEKSRDWWHSNPLEIGKEVCLSIQSSIEKLIFHKGAIESLELVPDTSSDRSTAP</sequence>
<organism evidence="2 3">
    <name type="scientific">Parasponia andersonii</name>
    <name type="common">Sponia andersonii</name>
    <dbReference type="NCBI Taxonomy" id="3476"/>
    <lineage>
        <taxon>Eukaryota</taxon>
        <taxon>Viridiplantae</taxon>
        <taxon>Streptophyta</taxon>
        <taxon>Embryophyta</taxon>
        <taxon>Tracheophyta</taxon>
        <taxon>Spermatophyta</taxon>
        <taxon>Magnoliopsida</taxon>
        <taxon>eudicotyledons</taxon>
        <taxon>Gunneridae</taxon>
        <taxon>Pentapetalae</taxon>
        <taxon>rosids</taxon>
        <taxon>fabids</taxon>
        <taxon>Rosales</taxon>
        <taxon>Cannabaceae</taxon>
        <taxon>Parasponia</taxon>
    </lineage>
</organism>
<proteinExistence type="predicted"/>
<dbReference type="OrthoDB" id="998058at2759"/>
<feature type="compositionally biased region" description="Basic and acidic residues" evidence="1">
    <location>
        <begin position="242"/>
        <end position="253"/>
    </location>
</feature>
<comment type="caution">
    <text evidence="2">The sequence shown here is derived from an EMBL/GenBank/DDBJ whole genome shotgun (WGS) entry which is preliminary data.</text>
</comment>
<evidence type="ECO:0000313" key="3">
    <source>
        <dbReference type="Proteomes" id="UP000237105"/>
    </source>
</evidence>
<name>A0A2P5DR43_PARAD</name>
<reference evidence="3" key="1">
    <citation type="submission" date="2016-06" db="EMBL/GenBank/DDBJ databases">
        <title>Parallel loss of symbiosis genes in relatives of nitrogen-fixing non-legume Parasponia.</title>
        <authorList>
            <person name="Van Velzen R."/>
            <person name="Holmer R."/>
            <person name="Bu F."/>
            <person name="Rutten L."/>
            <person name="Van Zeijl A."/>
            <person name="Liu W."/>
            <person name="Santuari L."/>
            <person name="Cao Q."/>
            <person name="Sharma T."/>
            <person name="Shen D."/>
            <person name="Roswanjaya Y."/>
            <person name="Wardhani T."/>
            <person name="Kalhor M.S."/>
            <person name="Jansen J."/>
            <person name="Van den Hoogen J."/>
            <person name="Gungor B."/>
            <person name="Hartog M."/>
            <person name="Hontelez J."/>
            <person name="Verver J."/>
            <person name="Yang W.-C."/>
            <person name="Schijlen E."/>
            <person name="Repin R."/>
            <person name="Schilthuizen M."/>
            <person name="Schranz E."/>
            <person name="Heidstra R."/>
            <person name="Miyata K."/>
            <person name="Fedorova E."/>
            <person name="Kohlen W."/>
            <person name="Bisseling T."/>
            <person name="Smit S."/>
            <person name="Geurts R."/>
        </authorList>
    </citation>
    <scope>NUCLEOTIDE SEQUENCE [LARGE SCALE GENOMIC DNA]</scope>
    <source>
        <strain evidence="3">cv. WU1-14</strain>
    </source>
</reference>
<evidence type="ECO:0000256" key="1">
    <source>
        <dbReference type="SAM" id="MobiDB-lite"/>
    </source>
</evidence>
<dbReference type="EMBL" id="JXTB01000022">
    <property type="protein sequence ID" value="PON75751.1"/>
    <property type="molecule type" value="Genomic_DNA"/>
</dbReference>
<protein>
    <submittedName>
        <fullName evidence="2">Uncharacterized protein</fullName>
    </submittedName>
</protein>
<feature type="region of interest" description="Disordered" evidence="1">
    <location>
        <begin position="236"/>
        <end position="276"/>
    </location>
</feature>
<keyword evidence="3" id="KW-1185">Reference proteome</keyword>